<reference evidence="12 13" key="1">
    <citation type="submission" date="2015-07" db="EMBL/GenBank/DDBJ databases">
        <title>Draft genome sequence of the Amantichitinum ursilacus IGB-41, a new chitin-degrading bacterium.</title>
        <authorList>
            <person name="Kirstahler P."/>
            <person name="Guenther M."/>
            <person name="Grumaz C."/>
            <person name="Rupp S."/>
            <person name="Zibek S."/>
            <person name="Sohn K."/>
        </authorList>
    </citation>
    <scope>NUCLEOTIDE SEQUENCE [LARGE SCALE GENOMIC DNA]</scope>
    <source>
        <strain evidence="12 13">IGB-41</strain>
    </source>
</reference>
<comment type="subunit">
    <text evidence="6">Heterotetramer of 2 MoaD subunits and 2 MoaE subunits. Also stable as homodimer. The enzyme changes between these two forms during catalysis.</text>
</comment>
<comment type="catalytic activity">
    <reaction evidence="11">
        <text>2 [molybdopterin-synthase sulfur-carrier protein]-C-terminal-Gly-aminoethanethioate + cyclic pyranopterin phosphate + H2O = molybdopterin + 2 [molybdopterin-synthase sulfur-carrier protein]-C-terminal Gly-Gly + 2 H(+)</text>
        <dbReference type="Rhea" id="RHEA:26333"/>
        <dbReference type="Rhea" id="RHEA-COMP:12202"/>
        <dbReference type="Rhea" id="RHEA-COMP:19907"/>
        <dbReference type="ChEBI" id="CHEBI:15377"/>
        <dbReference type="ChEBI" id="CHEBI:15378"/>
        <dbReference type="ChEBI" id="CHEBI:58698"/>
        <dbReference type="ChEBI" id="CHEBI:59648"/>
        <dbReference type="ChEBI" id="CHEBI:90778"/>
        <dbReference type="ChEBI" id="CHEBI:232372"/>
        <dbReference type="EC" id="2.8.1.12"/>
    </reaction>
</comment>
<evidence type="ECO:0000256" key="3">
    <source>
        <dbReference type="ARBA" id="ARBA00011950"/>
    </source>
</evidence>
<dbReference type="OrthoDB" id="9803224at2"/>
<evidence type="ECO:0000313" key="12">
    <source>
        <dbReference type="EMBL" id="KPC49365.1"/>
    </source>
</evidence>
<comment type="caution">
    <text evidence="12">The sequence shown here is derived from an EMBL/GenBank/DDBJ whole genome shotgun (WGS) entry which is preliminary data.</text>
</comment>
<accession>A0A0N0GL17</accession>
<dbReference type="STRING" id="857265.WG78_20760"/>
<name>A0A0N0GL17_9NEIS</name>
<dbReference type="InterPro" id="IPR003448">
    <property type="entry name" value="Mopterin_biosynth_MoaE"/>
</dbReference>
<dbReference type="PATRIC" id="fig|857265.3.peg.4250"/>
<dbReference type="Pfam" id="PF02391">
    <property type="entry name" value="MoaE"/>
    <property type="match status" value="1"/>
</dbReference>
<evidence type="ECO:0000256" key="5">
    <source>
        <dbReference type="ARBA" id="ARBA00023150"/>
    </source>
</evidence>
<protein>
    <recommendedName>
        <fullName evidence="4">Molybdopterin synthase catalytic subunit</fullName>
        <ecNumber evidence="3">2.8.1.12</ecNumber>
    </recommendedName>
    <alternativeName>
        <fullName evidence="9">MPT synthase subunit 2</fullName>
    </alternativeName>
    <alternativeName>
        <fullName evidence="7">Molybdenum cofactor biosynthesis protein E</fullName>
    </alternativeName>
    <alternativeName>
        <fullName evidence="8">Molybdopterin-converting factor large subunit</fullName>
    </alternativeName>
    <alternativeName>
        <fullName evidence="10">Molybdopterin-converting factor subunit 2</fullName>
    </alternativeName>
</protein>
<evidence type="ECO:0000256" key="8">
    <source>
        <dbReference type="ARBA" id="ARBA00030407"/>
    </source>
</evidence>
<dbReference type="UniPathway" id="UPA00344"/>
<dbReference type="SUPFAM" id="SSF54690">
    <property type="entry name" value="Molybdopterin synthase subunit MoaE"/>
    <property type="match status" value="1"/>
</dbReference>
<dbReference type="GO" id="GO:0030366">
    <property type="term" value="F:molybdopterin synthase activity"/>
    <property type="evidence" value="ECO:0007669"/>
    <property type="project" value="UniProtKB-EC"/>
</dbReference>
<evidence type="ECO:0000256" key="11">
    <source>
        <dbReference type="ARBA" id="ARBA00049878"/>
    </source>
</evidence>
<dbReference type="GO" id="GO:0006777">
    <property type="term" value="P:Mo-molybdopterin cofactor biosynthetic process"/>
    <property type="evidence" value="ECO:0007669"/>
    <property type="project" value="UniProtKB-KW"/>
</dbReference>
<dbReference type="PANTHER" id="PTHR23404">
    <property type="entry name" value="MOLYBDOPTERIN SYNTHASE RELATED"/>
    <property type="match status" value="1"/>
</dbReference>
<dbReference type="EMBL" id="LAQT01000037">
    <property type="protein sequence ID" value="KPC49365.1"/>
    <property type="molecule type" value="Genomic_DNA"/>
</dbReference>
<gene>
    <name evidence="12" type="primary">moaE</name>
    <name evidence="12" type="ORF">WG78_20760</name>
</gene>
<keyword evidence="12" id="KW-0808">Transferase</keyword>
<comment type="pathway">
    <text evidence="1">Cofactor biosynthesis; molybdopterin biosynthesis.</text>
</comment>
<dbReference type="Proteomes" id="UP000037939">
    <property type="component" value="Unassembled WGS sequence"/>
</dbReference>
<evidence type="ECO:0000256" key="7">
    <source>
        <dbReference type="ARBA" id="ARBA00029745"/>
    </source>
</evidence>
<sequence length="154" mass="17356">MDAQVRISVQEADFDLTAEYAALRHGEQIGAIVSFCGLVRGWDGGVAMRLEHYPGMTERALLQIAHQAQARWPLTGITIIHRVGELHPGAQIVLVLTASAHRRAAYQANEFIMDYLKTEAPFWKQEVDATGGHWVDARETDQRARQRWEAEYDG</sequence>
<evidence type="ECO:0000313" key="13">
    <source>
        <dbReference type="Proteomes" id="UP000037939"/>
    </source>
</evidence>
<evidence type="ECO:0000256" key="2">
    <source>
        <dbReference type="ARBA" id="ARBA00005426"/>
    </source>
</evidence>
<dbReference type="RefSeq" id="WP_053939718.1">
    <property type="nucleotide sequence ID" value="NZ_LAQT01000037.1"/>
</dbReference>
<dbReference type="InterPro" id="IPR036563">
    <property type="entry name" value="MoaE_sf"/>
</dbReference>
<comment type="similarity">
    <text evidence="2">Belongs to the MoaE family.</text>
</comment>
<keyword evidence="13" id="KW-1185">Reference proteome</keyword>
<evidence type="ECO:0000256" key="1">
    <source>
        <dbReference type="ARBA" id="ARBA00005046"/>
    </source>
</evidence>
<keyword evidence="5" id="KW-0501">Molybdenum cofactor biosynthesis</keyword>
<proteinExistence type="inferred from homology"/>
<evidence type="ECO:0000256" key="9">
    <source>
        <dbReference type="ARBA" id="ARBA00030781"/>
    </source>
</evidence>
<dbReference type="CDD" id="cd00756">
    <property type="entry name" value="MoaE"/>
    <property type="match status" value="1"/>
</dbReference>
<dbReference type="EC" id="2.8.1.12" evidence="3"/>
<organism evidence="12 13">
    <name type="scientific">Amantichitinum ursilacus</name>
    <dbReference type="NCBI Taxonomy" id="857265"/>
    <lineage>
        <taxon>Bacteria</taxon>
        <taxon>Pseudomonadati</taxon>
        <taxon>Pseudomonadota</taxon>
        <taxon>Betaproteobacteria</taxon>
        <taxon>Neisseriales</taxon>
        <taxon>Chitinibacteraceae</taxon>
        <taxon>Amantichitinum</taxon>
    </lineage>
</organism>
<evidence type="ECO:0000256" key="6">
    <source>
        <dbReference type="ARBA" id="ARBA00026066"/>
    </source>
</evidence>
<dbReference type="AlphaFoldDB" id="A0A0N0GL17"/>
<dbReference type="NCBIfam" id="NF007959">
    <property type="entry name" value="PRK10678.1"/>
    <property type="match status" value="1"/>
</dbReference>
<evidence type="ECO:0000256" key="4">
    <source>
        <dbReference type="ARBA" id="ARBA00013858"/>
    </source>
</evidence>
<evidence type="ECO:0000256" key="10">
    <source>
        <dbReference type="ARBA" id="ARBA00032474"/>
    </source>
</evidence>
<dbReference type="Gene3D" id="3.90.1170.40">
    <property type="entry name" value="Molybdopterin biosynthesis MoaE subunit"/>
    <property type="match status" value="1"/>
</dbReference>